<accession>A0A9Q0VWJ4</accession>
<gene>
    <name evidence="2" type="ORF">OIU79_028666</name>
</gene>
<name>A0A9Q0VWJ4_SALPP</name>
<proteinExistence type="predicted"/>
<dbReference type="Pfam" id="PF05691">
    <property type="entry name" value="Raffinose_syn"/>
    <property type="match status" value="2"/>
</dbReference>
<dbReference type="GO" id="GO:0052692">
    <property type="term" value="F:raffinose alpha-galactosidase activity"/>
    <property type="evidence" value="ECO:0007669"/>
    <property type="project" value="TreeGrafter"/>
</dbReference>
<dbReference type="InterPro" id="IPR008811">
    <property type="entry name" value="Glycosyl_hydrolases_36"/>
</dbReference>
<organism evidence="2 3">
    <name type="scientific">Salix purpurea</name>
    <name type="common">Purple osier willow</name>
    <dbReference type="NCBI Taxonomy" id="77065"/>
    <lineage>
        <taxon>Eukaryota</taxon>
        <taxon>Viridiplantae</taxon>
        <taxon>Streptophyta</taxon>
        <taxon>Embryophyta</taxon>
        <taxon>Tracheophyta</taxon>
        <taxon>Spermatophyta</taxon>
        <taxon>Magnoliopsida</taxon>
        <taxon>eudicotyledons</taxon>
        <taxon>Gunneridae</taxon>
        <taxon>Pentapetalae</taxon>
        <taxon>rosids</taxon>
        <taxon>fabids</taxon>
        <taxon>Malpighiales</taxon>
        <taxon>Salicaceae</taxon>
        <taxon>Saliceae</taxon>
        <taxon>Salix</taxon>
    </lineage>
</organism>
<evidence type="ECO:0000313" key="2">
    <source>
        <dbReference type="EMBL" id="KAJ6756304.1"/>
    </source>
</evidence>
<dbReference type="OrthoDB" id="905615at2759"/>
<evidence type="ECO:0000313" key="3">
    <source>
        <dbReference type="Proteomes" id="UP001151532"/>
    </source>
</evidence>
<keyword evidence="3" id="KW-1185">Reference proteome</keyword>
<comment type="caution">
    <text evidence="2">The sequence shown here is derived from an EMBL/GenBank/DDBJ whole genome shotgun (WGS) entry which is preliminary data.</text>
</comment>
<sequence length="280" mass="31398">MLWMMLKQCHDVKYVYVWHALAGYWGGVKPAATGMEHYDTAHSLSGSVTWCYRQPTWRCYGQPISSWPWFSSSKEGFQLHNELHAYLASYWVDGVKLTFKTLLKPLVLAMVEECLSPVAITKLLRPQTCFPPSISPLWLTTLFSSENLCNQTGICSIVYTQLQSITGAARAIGGYAIYVRYSFAVKIIIQLVLPDGSVLRAQLPGRPTQDSLFADPARDGTNLLKIWNVNKCTGVVGVFNCQVMLIALLKLLVQNGMGKPWYMPTNQGSWFGCLKVLQCQ</sequence>
<reference evidence="2" key="2">
    <citation type="journal article" date="2023" name="Int. J. Mol. Sci.">
        <title>De Novo Assembly and Annotation of 11 Diverse Shrub Willow (Salix) Genomes Reveals Novel Gene Organization in Sex-Linked Regions.</title>
        <authorList>
            <person name="Hyden B."/>
            <person name="Feng K."/>
            <person name="Yates T.B."/>
            <person name="Jawdy S."/>
            <person name="Cereghino C."/>
            <person name="Smart L.B."/>
            <person name="Muchero W."/>
        </authorList>
    </citation>
    <scope>NUCLEOTIDE SEQUENCE</scope>
    <source>
        <tissue evidence="2">Shoot tip</tissue>
    </source>
</reference>
<protein>
    <submittedName>
        <fullName evidence="2">Uncharacterized protein</fullName>
    </submittedName>
</protein>
<dbReference type="AlphaFoldDB" id="A0A9Q0VWJ4"/>
<dbReference type="EMBL" id="JAPFFK010000007">
    <property type="protein sequence ID" value="KAJ6756304.1"/>
    <property type="molecule type" value="Genomic_DNA"/>
</dbReference>
<dbReference type="PANTHER" id="PTHR31268:SF32">
    <property type="entry name" value="GALACTINOL--SUCROSE GALACTOSYLTRANSFERASE 2-RELATED"/>
    <property type="match status" value="1"/>
</dbReference>
<dbReference type="PANTHER" id="PTHR31268">
    <property type="match status" value="1"/>
</dbReference>
<evidence type="ECO:0000256" key="1">
    <source>
        <dbReference type="ARBA" id="ARBA00023277"/>
    </source>
</evidence>
<keyword evidence="1" id="KW-0119">Carbohydrate metabolism</keyword>
<reference evidence="2" key="1">
    <citation type="submission" date="2022-11" db="EMBL/GenBank/DDBJ databases">
        <authorList>
            <person name="Hyden B.L."/>
            <person name="Feng K."/>
            <person name="Yates T."/>
            <person name="Jawdy S."/>
            <person name="Smart L.B."/>
            <person name="Muchero W."/>
        </authorList>
    </citation>
    <scope>NUCLEOTIDE SEQUENCE</scope>
    <source>
        <tissue evidence="2">Shoot tip</tissue>
    </source>
</reference>
<dbReference type="Proteomes" id="UP001151532">
    <property type="component" value="Chromosome 16"/>
</dbReference>